<gene>
    <name evidence="1" type="ORF">H8730_15880</name>
</gene>
<dbReference type="EMBL" id="JACRSQ010000041">
    <property type="protein sequence ID" value="MBC8545022.1"/>
    <property type="molecule type" value="Genomic_DNA"/>
</dbReference>
<proteinExistence type="predicted"/>
<protein>
    <submittedName>
        <fullName evidence="1">Uncharacterized protein</fullName>
    </submittedName>
</protein>
<sequence length="102" mass="11379">MNAGNSLAFDVCMRTPVGTRTGRMTVFCNTDTVSGRLDILNHSEPFEGTMDRDGNCRLYGKIITLMRAIEYEAIGKIAHDSLELSIIDDRYIFEITGTPCQL</sequence>
<dbReference type="RefSeq" id="WP_177719190.1">
    <property type="nucleotide sequence ID" value="NZ_JACRSQ010000041.1"/>
</dbReference>
<accession>A0A926DW97</accession>
<dbReference type="Proteomes" id="UP000657006">
    <property type="component" value="Unassembled WGS sequence"/>
</dbReference>
<evidence type="ECO:0000313" key="1">
    <source>
        <dbReference type="EMBL" id="MBC8545022.1"/>
    </source>
</evidence>
<reference evidence="1" key="1">
    <citation type="submission" date="2020-08" db="EMBL/GenBank/DDBJ databases">
        <title>Genome public.</title>
        <authorList>
            <person name="Liu C."/>
            <person name="Sun Q."/>
        </authorList>
    </citation>
    <scope>NUCLEOTIDE SEQUENCE</scope>
    <source>
        <strain evidence="1">NSJ-32</strain>
    </source>
</reference>
<organism evidence="1 2">
    <name type="scientific">Bianquea renquensis</name>
    <dbReference type="NCBI Taxonomy" id="2763661"/>
    <lineage>
        <taxon>Bacteria</taxon>
        <taxon>Bacillati</taxon>
        <taxon>Bacillota</taxon>
        <taxon>Clostridia</taxon>
        <taxon>Eubacteriales</taxon>
        <taxon>Bianqueaceae</taxon>
        <taxon>Bianquea</taxon>
    </lineage>
</organism>
<comment type="caution">
    <text evidence="1">The sequence shown here is derived from an EMBL/GenBank/DDBJ whole genome shotgun (WGS) entry which is preliminary data.</text>
</comment>
<evidence type="ECO:0000313" key="2">
    <source>
        <dbReference type="Proteomes" id="UP000657006"/>
    </source>
</evidence>
<keyword evidence="2" id="KW-1185">Reference proteome</keyword>
<dbReference type="AlphaFoldDB" id="A0A926DW97"/>
<name>A0A926DW97_9FIRM</name>